<dbReference type="AlphaFoldDB" id="A0A842HAX7"/>
<organism evidence="1 2">
    <name type="scientific">Ruficoccus amylovorans</name>
    <dbReference type="NCBI Taxonomy" id="1804625"/>
    <lineage>
        <taxon>Bacteria</taxon>
        <taxon>Pseudomonadati</taxon>
        <taxon>Verrucomicrobiota</taxon>
        <taxon>Opitutia</taxon>
        <taxon>Puniceicoccales</taxon>
        <taxon>Cerasicoccaceae</taxon>
        <taxon>Ruficoccus</taxon>
    </lineage>
</organism>
<keyword evidence="2" id="KW-1185">Reference proteome</keyword>
<accession>A0A842HAX7</accession>
<dbReference type="RefSeq" id="WP_185674533.1">
    <property type="nucleotide sequence ID" value="NZ_JACHVB010000014.1"/>
</dbReference>
<evidence type="ECO:0000313" key="1">
    <source>
        <dbReference type="EMBL" id="MBC2593525.1"/>
    </source>
</evidence>
<sequence>MLTEGREAGIQAGMFPSINRSVVIITPKKAYIEWANSCATLEDEPEWGPDDLTGNAYLMEENATGSDDEFRYYVEKHWRDIADEEFMAWCTVEDTWPELRNVADFERYFKWECRELVFDLADDDLVLEDDEEELPDFSAN</sequence>
<evidence type="ECO:0000313" key="2">
    <source>
        <dbReference type="Proteomes" id="UP000546464"/>
    </source>
</evidence>
<reference evidence="1 2" key="1">
    <citation type="submission" date="2020-07" db="EMBL/GenBank/DDBJ databases">
        <authorList>
            <person name="Feng X."/>
        </authorList>
    </citation>
    <scope>NUCLEOTIDE SEQUENCE [LARGE SCALE GENOMIC DNA]</scope>
    <source>
        <strain evidence="1 2">JCM31066</strain>
    </source>
</reference>
<comment type="caution">
    <text evidence="1">The sequence shown here is derived from an EMBL/GenBank/DDBJ whole genome shotgun (WGS) entry which is preliminary data.</text>
</comment>
<gene>
    <name evidence="1" type="ORF">H5P28_04545</name>
</gene>
<dbReference type="Proteomes" id="UP000546464">
    <property type="component" value="Unassembled WGS sequence"/>
</dbReference>
<name>A0A842HAX7_9BACT</name>
<protein>
    <submittedName>
        <fullName evidence="1">Uncharacterized protein</fullName>
    </submittedName>
</protein>
<proteinExistence type="predicted"/>
<dbReference type="EMBL" id="JACHVB010000014">
    <property type="protein sequence ID" value="MBC2593525.1"/>
    <property type="molecule type" value="Genomic_DNA"/>
</dbReference>